<proteinExistence type="predicted"/>
<accession>A0ABQ9YJ89</accession>
<reference evidence="1 2" key="1">
    <citation type="journal article" date="2022" name="bioRxiv">
        <title>Genomics of Preaxostyla Flagellates Illuminates Evolutionary Transitions and the Path Towards Mitochondrial Loss.</title>
        <authorList>
            <person name="Novak L.V.F."/>
            <person name="Treitli S.C."/>
            <person name="Pyrih J."/>
            <person name="Halakuc P."/>
            <person name="Pipaliya S.V."/>
            <person name="Vacek V."/>
            <person name="Brzon O."/>
            <person name="Soukal P."/>
            <person name="Eme L."/>
            <person name="Dacks J.B."/>
            <person name="Karnkowska A."/>
            <person name="Elias M."/>
            <person name="Hampl V."/>
        </authorList>
    </citation>
    <scope>NUCLEOTIDE SEQUENCE [LARGE SCALE GENOMIC DNA]</scope>
    <source>
        <strain evidence="1">NAU3</strain>
        <tissue evidence="1">Gut</tissue>
    </source>
</reference>
<name>A0ABQ9YJ89_9EUKA</name>
<gene>
    <name evidence="1" type="ORF">BLNAU_1395</name>
</gene>
<sequence length="400" mass="46094">MASLQQISSDLETLIDKFRTYNDFLELQLEDFKACERRLQPPRVDPQTSDCHDLQRKNDLKMEDAKWQSWREAFERDYSFLLNLQQSGDQIRYFDLDTIAMFNSIRGRIDSFSVAFNDRQTQLYDLTSKPCESAATIPEVPQPNPLRPFHDIPVIDCTYVDQSPNQPLRISPSLFLPHLVQSKNIPPPYQFQVNVPNFFAAPIFNLESPSFTMVPFPFVFKLVINPPNPNALPGNDPSPASRISVSLNVVSGFSDGAINYAPVGRASLFKSPPDPPSRGLPGERMGLYTDPRQFLVGVHILPSDEPPTVQSRRKQLREKDKLADFGIAGECRTQYYLFQTGSSFLFTFKAPEYNQTQLTWMPHGDIRFLVTIRCPTYERLSDMWRYHFQHSPENQYPQYY</sequence>
<dbReference type="EMBL" id="JARBJD010000005">
    <property type="protein sequence ID" value="KAK2963826.1"/>
    <property type="molecule type" value="Genomic_DNA"/>
</dbReference>
<comment type="caution">
    <text evidence="1">The sequence shown here is derived from an EMBL/GenBank/DDBJ whole genome shotgun (WGS) entry which is preliminary data.</text>
</comment>
<organism evidence="1 2">
    <name type="scientific">Blattamonas nauphoetae</name>
    <dbReference type="NCBI Taxonomy" id="2049346"/>
    <lineage>
        <taxon>Eukaryota</taxon>
        <taxon>Metamonada</taxon>
        <taxon>Preaxostyla</taxon>
        <taxon>Oxymonadida</taxon>
        <taxon>Blattamonas</taxon>
    </lineage>
</organism>
<evidence type="ECO:0000313" key="2">
    <source>
        <dbReference type="Proteomes" id="UP001281761"/>
    </source>
</evidence>
<evidence type="ECO:0000313" key="1">
    <source>
        <dbReference type="EMBL" id="KAK2963826.1"/>
    </source>
</evidence>
<dbReference type="Proteomes" id="UP001281761">
    <property type="component" value="Unassembled WGS sequence"/>
</dbReference>
<protein>
    <submittedName>
        <fullName evidence="1">Uncharacterized protein</fullName>
    </submittedName>
</protein>
<keyword evidence="2" id="KW-1185">Reference proteome</keyword>